<feature type="compositionally biased region" description="Polar residues" evidence="1">
    <location>
        <begin position="608"/>
        <end position="628"/>
    </location>
</feature>
<feature type="compositionally biased region" description="Polar residues" evidence="1">
    <location>
        <begin position="654"/>
        <end position="666"/>
    </location>
</feature>
<dbReference type="AlphaFoldDB" id="D2VNV4"/>
<proteinExistence type="predicted"/>
<keyword evidence="3" id="KW-1185">Reference proteome</keyword>
<accession>D2VNV4</accession>
<feature type="compositionally biased region" description="Pro residues" evidence="1">
    <location>
        <begin position="374"/>
        <end position="384"/>
    </location>
</feature>
<feature type="compositionally biased region" description="Polar residues" evidence="1">
    <location>
        <begin position="685"/>
        <end position="709"/>
    </location>
</feature>
<feature type="region of interest" description="Disordered" evidence="1">
    <location>
        <begin position="465"/>
        <end position="717"/>
    </location>
</feature>
<feature type="compositionally biased region" description="Low complexity" evidence="1">
    <location>
        <begin position="481"/>
        <end position="492"/>
    </location>
</feature>
<dbReference type="VEuPathDB" id="AmoebaDB:NAEGRDRAFT_70631"/>
<dbReference type="GeneID" id="8851161"/>
<dbReference type="OMA" id="TEMENKP"/>
<evidence type="ECO:0000256" key="1">
    <source>
        <dbReference type="SAM" id="MobiDB-lite"/>
    </source>
</evidence>
<feature type="compositionally biased region" description="Low complexity" evidence="1">
    <location>
        <begin position="509"/>
        <end position="534"/>
    </location>
</feature>
<reference evidence="2 3" key="1">
    <citation type="journal article" date="2010" name="Cell">
        <title>The genome of Naegleria gruberi illuminates early eukaryotic versatility.</title>
        <authorList>
            <person name="Fritz-Laylin L.K."/>
            <person name="Prochnik S.E."/>
            <person name="Ginger M.L."/>
            <person name="Dacks J.B."/>
            <person name="Carpenter M.L."/>
            <person name="Field M.C."/>
            <person name="Kuo A."/>
            <person name="Paredez A."/>
            <person name="Chapman J."/>
            <person name="Pham J."/>
            <person name="Shu S."/>
            <person name="Neupane R."/>
            <person name="Cipriano M."/>
            <person name="Mancuso J."/>
            <person name="Tu H."/>
            <person name="Salamov A."/>
            <person name="Lindquist E."/>
            <person name="Shapiro H."/>
            <person name="Lucas S."/>
            <person name="Grigoriev I.V."/>
            <person name="Cande W.Z."/>
            <person name="Fulton C."/>
            <person name="Rokhsar D.S."/>
            <person name="Dawson S.C."/>
        </authorList>
    </citation>
    <scope>NUCLEOTIDE SEQUENCE [LARGE SCALE GENOMIC DNA]</scope>
    <source>
        <strain evidence="2 3">NEG-M</strain>
    </source>
</reference>
<dbReference type="KEGG" id="ngr:NAEGRDRAFT_70631"/>
<feature type="compositionally biased region" description="Polar residues" evidence="1">
    <location>
        <begin position="359"/>
        <end position="370"/>
    </location>
</feature>
<dbReference type="RefSeq" id="XP_002674227.1">
    <property type="nucleotide sequence ID" value="XM_002674181.1"/>
</dbReference>
<gene>
    <name evidence="2" type="ORF">NAEGRDRAFT_70631</name>
</gene>
<dbReference type="OrthoDB" id="10530299at2759"/>
<evidence type="ECO:0000313" key="3">
    <source>
        <dbReference type="Proteomes" id="UP000006671"/>
    </source>
</evidence>
<dbReference type="Proteomes" id="UP000006671">
    <property type="component" value="Unassembled WGS sequence"/>
</dbReference>
<feature type="region of interest" description="Disordered" evidence="1">
    <location>
        <begin position="336"/>
        <end position="392"/>
    </location>
</feature>
<protein>
    <submittedName>
        <fullName evidence="2">Predicted protein</fullName>
    </submittedName>
</protein>
<evidence type="ECO:0000313" key="2">
    <source>
        <dbReference type="EMBL" id="EFC41483.1"/>
    </source>
</evidence>
<dbReference type="EMBL" id="GG738885">
    <property type="protein sequence ID" value="EFC41483.1"/>
    <property type="molecule type" value="Genomic_DNA"/>
</dbReference>
<feature type="compositionally biased region" description="Low complexity" evidence="1">
    <location>
        <begin position="643"/>
        <end position="653"/>
    </location>
</feature>
<organism evidence="3">
    <name type="scientific">Naegleria gruberi</name>
    <name type="common">Amoeba</name>
    <dbReference type="NCBI Taxonomy" id="5762"/>
    <lineage>
        <taxon>Eukaryota</taxon>
        <taxon>Discoba</taxon>
        <taxon>Heterolobosea</taxon>
        <taxon>Tetramitia</taxon>
        <taxon>Eutetramitia</taxon>
        <taxon>Vahlkampfiidae</taxon>
        <taxon>Naegleria</taxon>
    </lineage>
</organism>
<dbReference type="InParanoid" id="D2VNV4"/>
<sequence>MSLLLILLITLCILLFTTLYIRFRNSVPRSNRKVWNRKDTSSLENTLQKIIGKNMTSYIVDTSSSQRKKSWSPYIPPSYKFNNNSSNVVLQQNEVTQQQEGMANNNNINVEYSNNNNNISTFNIQQNNQQNLNVSTIPIASQSTILSIHPNTLNSETDLTSTIYRKPTVDRLDKKPIYKSPQLKKKLSTPNSSASKKKVIYFNNSKFLEGVGVSPILPDKKIREEPIHLPNSSFMNQSTIVLEPITEMENKPQEPIQVVNTSEGETTGMLADASMISVGDNKKSPKGILRKRDPLGNFANQSMNLSTQLNESDILNSSILKKKKVEFDQAVRPLGFERAAPPPSETSFSREAQKRTKTSDIVMSNTTPTLVSPKPKPLILPTTPPSSNIDDSLMMDNSMIRESELDKNDSIILDCIISEKKPKKKFGRVGFSTPSTFRNQKILRYSEDIAQRKELAFYLLKGEPSPEKKVSTQNANKADDSNLGSSFNLSSLAKRSTDTISEGQPPKPTTSSSETSSTTAGFTFTAGAVSSSTENKTEEKSNPPTFVLPTTNTSKREERPSQKPATIETPVIAPDTNKQTPQLDLSAFKQPEPKPIDNAQPTVKLGTETKSTGPTATLNIPSVGSHQDNVNKENESDSNPFASIIIPSSSSSSTDNPPATETTNPFANLKVATPTEQKKNVFNPFANTTSSSMFGTPSSRNTFNKTTPSKPADSVSDFAKMDPSIFQREALSFGYQK</sequence>
<name>D2VNV4_NAEGR</name>